<dbReference type="AlphaFoldDB" id="A0ABD3MJY8"/>
<gene>
    <name evidence="2" type="ORF">ACHAWU_005997</name>
</gene>
<accession>A0ABD3MJY8</accession>
<dbReference type="Proteomes" id="UP001530293">
    <property type="component" value="Unassembled WGS sequence"/>
</dbReference>
<evidence type="ECO:0000256" key="1">
    <source>
        <dbReference type="SAM" id="Phobius"/>
    </source>
</evidence>
<dbReference type="InterPro" id="IPR044200">
    <property type="entry name" value="At5g03900-like"/>
</dbReference>
<sequence>MATSLDDNDEEQAPLNSTPLDERILEVVRNVKKDRERGGTITVRPALLTSELGLSVEEATRELCGLLSAVGGGEDGASFKFERVEITSKNNNDSDSAGGGPNVGATTMVFTFPNDFEQRAKKYRRHSDFKHKLYILCVGFVKALKIFTAFGLIISLAVLIIIGICLLVAAVIALARSGGAGGGNGHGGGRNQLMHKLRYLFFQLRQILWLYAICGNAIDGQQDPFMREIAGDIAMTMSLFCGNPIHPFFWFRLGSMRLRWARLRNSRGWGNAEIDMMNGVTTLRRGSWGQNNENDNSDFDRRTNQISDQTQQRGLLSIAVEFLFGPSDTSGDNHNSPMSSKELDKWKFRAAVIISLSSKSPGSGISLRDLLPFVDNPPASKDDPSAIREALRIVTYFNGKPVDHIDNEERSTIIDAKFCFPEVVAELDSRMLLNLESSAFAPPSMLNNDNSTNISSILYKEDAEYYNFGSSVNATDDSPIYLYEQPFVLTELTRQQFGQCVVLGLLNFTGIIWAVNAMKPGGLLSISMADTSVASNSQLVTIASMFAMKLLHVLRFYALFFLVLPLCRLMIVVTRNYYVQRRNKIRLNFVK</sequence>
<keyword evidence="1" id="KW-0812">Transmembrane</keyword>
<dbReference type="EMBL" id="JALLBG020000107">
    <property type="protein sequence ID" value="KAL3764359.1"/>
    <property type="molecule type" value="Genomic_DNA"/>
</dbReference>
<feature type="transmembrane region" description="Helical" evidence="1">
    <location>
        <begin position="556"/>
        <end position="578"/>
    </location>
</feature>
<name>A0ABD3MJY8_9STRA</name>
<feature type="transmembrane region" description="Helical" evidence="1">
    <location>
        <begin position="156"/>
        <end position="176"/>
    </location>
</feature>
<organism evidence="2 3">
    <name type="scientific">Discostella pseudostelligera</name>
    <dbReference type="NCBI Taxonomy" id="259834"/>
    <lineage>
        <taxon>Eukaryota</taxon>
        <taxon>Sar</taxon>
        <taxon>Stramenopiles</taxon>
        <taxon>Ochrophyta</taxon>
        <taxon>Bacillariophyta</taxon>
        <taxon>Coscinodiscophyceae</taxon>
        <taxon>Thalassiosirophycidae</taxon>
        <taxon>Stephanodiscales</taxon>
        <taxon>Stephanodiscaceae</taxon>
        <taxon>Discostella</taxon>
    </lineage>
</organism>
<comment type="caution">
    <text evidence="2">The sequence shown here is derived from an EMBL/GenBank/DDBJ whole genome shotgun (WGS) entry which is preliminary data.</text>
</comment>
<evidence type="ECO:0000313" key="3">
    <source>
        <dbReference type="Proteomes" id="UP001530293"/>
    </source>
</evidence>
<keyword evidence="1" id="KW-0472">Membrane</keyword>
<proteinExistence type="predicted"/>
<dbReference type="PANTHER" id="PTHR47380:SF4">
    <property type="entry name" value="OS02G0533000 PROTEIN"/>
    <property type="match status" value="1"/>
</dbReference>
<evidence type="ECO:0000313" key="2">
    <source>
        <dbReference type="EMBL" id="KAL3764359.1"/>
    </source>
</evidence>
<feature type="transmembrane region" description="Helical" evidence="1">
    <location>
        <begin position="497"/>
        <end position="515"/>
    </location>
</feature>
<keyword evidence="1" id="KW-1133">Transmembrane helix</keyword>
<feature type="transmembrane region" description="Helical" evidence="1">
    <location>
        <begin position="233"/>
        <end position="253"/>
    </location>
</feature>
<keyword evidence="3" id="KW-1185">Reference proteome</keyword>
<protein>
    <submittedName>
        <fullName evidence="2">Uncharacterized protein</fullName>
    </submittedName>
</protein>
<reference evidence="2 3" key="1">
    <citation type="submission" date="2024-10" db="EMBL/GenBank/DDBJ databases">
        <title>Updated reference genomes for cyclostephanoid diatoms.</title>
        <authorList>
            <person name="Roberts W.R."/>
            <person name="Alverson A.J."/>
        </authorList>
    </citation>
    <scope>NUCLEOTIDE SEQUENCE [LARGE SCALE GENOMIC DNA]</scope>
    <source>
        <strain evidence="2 3">AJA232-27</strain>
    </source>
</reference>
<dbReference type="PANTHER" id="PTHR47380">
    <property type="entry name" value="OS02G0533000 PROTEIN"/>
    <property type="match status" value="1"/>
</dbReference>